<dbReference type="InterPro" id="IPR002557">
    <property type="entry name" value="Chitin-bd_dom"/>
</dbReference>
<dbReference type="InterPro" id="IPR036508">
    <property type="entry name" value="Chitin-bd_dom_sf"/>
</dbReference>
<dbReference type="PROSITE" id="PS50940">
    <property type="entry name" value="CHIT_BIND_II"/>
    <property type="match status" value="1"/>
</dbReference>
<dbReference type="EMBL" id="JAWDGP010003827">
    <property type="protein sequence ID" value="KAK3770536.1"/>
    <property type="molecule type" value="Genomic_DNA"/>
</dbReference>
<organism evidence="2 3">
    <name type="scientific">Elysia crispata</name>
    <name type="common">lettuce slug</name>
    <dbReference type="NCBI Taxonomy" id="231223"/>
    <lineage>
        <taxon>Eukaryota</taxon>
        <taxon>Metazoa</taxon>
        <taxon>Spiralia</taxon>
        <taxon>Lophotrochozoa</taxon>
        <taxon>Mollusca</taxon>
        <taxon>Gastropoda</taxon>
        <taxon>Heterobranchia</taxon>
        <taxon>Euthyneura</taxon>
        <taxon>Panpulmonata</taxon>
        <taxon>Sacoglossa</taxon>
        <taxon>Placobranchoidea</taxon>
        <taxon>Plakobranchidae</taxon>
        <taxon>Elysia</taxon>
    </lineage>
</organism>
<dbReference type="Proteomes" id="UP001283361">
    <property type="component" value="Unassembled WGS sequence"/>
</dbReference>
<evidence type="ECO:0000259" key="1">
    <source>
        <dbReference type="PROSITE" id="PS50940"/>
    </source>
</evidence>
<dbReference type="GO" id="GO:0008061">
    <property type="term" value="F:chitin binding"/>
    <property type="evidence" value="ECO:0007669"/>
    <property type="project" value="InterPro"/>
</dbReference>
<evidence type="ECO:0000313" key="3">
    <source>
        <dbReference type="Proteomes" id="UP001283361"/>
    </source>
</evidence>
<accession>A0AAE1DHA5</accession>
<dbReference type="GO" id="GO:0005576">
    <property type="term" value="C:extracellular region"/>
    <property type="evidence" value="ECO:0007669"/>
    <property type="project" value="InterPro"/>
</dbReference>
<keyword evidence="3" id="KW-1185">Reference proteome</keyword>
<protein>
    <recommendedName>
        <fullName evidence="1">Chitin-binding type-2 domain-containing protein</fullName>
    </recommendedName>
</protein>
<proteinExistence type="predicted"/>
<reference evidence="2" key="1">
    <citation type="journal article" date="2023" name="G3 (Bethesda)">
        <title>A reference genome for the long-term kleptoplast-retaining sea slug Elysia crispata morphotype clarki.</title>
        <authorList>
            <person name="Eastman K.E."/>
            <person name="Pendleton A.L."/>
            <person name="Shaikh M.A."/>
            <person name="Suttiyut T."/>
            <person name="Ogas R."/>
            <person name="Tomko P."/>
            <person name="Gavelis G."/>
            <person name="Widhalm J.R."/>
            <person name="Wisecaver J.H."/>
        </authorList>
    </citation>
    <scope>NUCLEOTIDE SEQUENCE</scope>
    <source>
        <strain evidence="2">ECLA1</strain>
    </source>
</reference>
<gene>
    <name evidence="2" type="ORF">RRG08_000334</name>
</gene>
<evidence type="ECO:0000313" key="2">
    <source>
        <dbReference type="EMBL" id="KAK3770536.1"/>
    </source>
</evidence>
<dbReference type="SUPFAM" id="SSF57625">
    <property type="entry name" value="Invertebrate chitin-binding proteins"/>
    <property type="match status" value="1"/>
</dbReference>
<comment type="caution">
    <text evidence="2">The sequence shown here is derived from an EMBL/GenBank/DDBJ whole genome shotgun (WGS) entry which is preliminary data.</text>
</comment>
<dbReference type="AlphaFoldDB" id="A0AAE1DHA5"/>
<feature type="domain" description="Chitin-binding type-2" evidence="1">
    <location>
        <begin position="76"/>
        <end position="141"/>
    </location>
</feature>
<sequence length="220" mass="24986">MCSGPNCRSCRAKFASCQEQPDGIMYWPGREGTGFWVECQDQRTRGQGDCGTDLKGRMKIFDPDMGRCVMYHELVERMCRWTGNNYDLPHYDECHKYYDCTNSSAKVGENEADYVRTCKYPQLFSVRTGKCEDYGEVECGTRKEPLTPCEYMKCGDPDLASCVGFPDGDNVCRTKEGSPHYVTCRDQRTVEKHMCPLDSRGLFMQFAPGVRQCLPVDASA</sequence>
<name>A0AAE1DHA5_9GAST</name>